<name>A0ABW1MN91_9ACTN</name>
<dbReference type="Pfam" id="PF10825">
    <property type="entry name" value="DUF2752"/>
    <property type="match status" value="1"/>
</dbReference>
<feature type="compositionally biased region" description="Low complexity" evidence="1">
    <location>
        <begin position="13"/>
        <end position="30"/>
    </location>
</feature>
<evidence type="ECO:0000313" key="4">
    <source>
        <dbReference type="Proteomes" id="UP001596139"/>
    </source>
</evidence>
<comment type="caution">
    <text evidence="3">The sequence shown here is derived from an EMBL/GenBank/DDBJ whole genome shotgun (WGS) entry which is preliminary data.</text>
</comment>
<accession>A0ABW1MN91</accession>
<dbReference type="InterPro" id="IPR021215">
    <property type="entry name" value="DUF2752"/>
</dbReference>
<proteinExistence type="predicted"/>
<keyword evidence="4" id="KW-1185">Reference proteome</keyword>
<keyword evidence="2" id="KW-0812">Transmembrane</keyword>
<dbReference type="EMBL" id="JBHSPX010000006">
    <property type="protein sequence ID" value="MFC6064733.1"/>
    <property type="molecule type" value="Genomic_DNA"/>
</dbReference>
<feature type="transmembrane region" description="Helical" evidence="2">
    <location>
        <begin position="41"/>
        <end position="61"/>
    </location>
</feature>
<evidence type="ECO:0000256" key="1">
    <source>
        <dbReference type="SAM" id="MobiDB-lite"/>
    </source>
</evidence>
<gene>
    <name evidence="3" type="ORF">ACFP4F_19560</name>
</gene>
<evidence type="ECO:0000313" key="3">
    <source>
        <dbReference type="EMBL" id="MFC6064733.1"/>
    </source>
</evidence>
<protein>
    <submittedName>
        <fullName evidence="3">DUF2752 domain-containing protein</fullName>
    </submittedName>
</protein>
<keyword evidence="2" id="KW-1133">Transmembrane helix</keyword>
<sequence>MTSERDIPAGAVPASPATPIPGASGAASPDASEDGRRVRRATLLGAAAVTGLTAAACAYLWHTDPHQPGQLLPRCPFNAMTGLLCPVCGGTRMVYDLLHGDLSAAFHDNVALLLLGVPLAAYVGGRLLYEGLRGRRYRPRPTPRALAAALTTAIVWGVVRNVVG</sequence>
<dbReference type="RefSeq" id="WP_078649033.1">
    <property type="nucleotide sequence ID" value="NZ_JBHSPX010000006.1"/>
</dbReference>
<keyword evidence="2" id="KW-0472">Membrane</keyword>
<evidence type="ECO:0000256" key="2">
    <source>
        <dbReference type="SAM" id="Phobius"/>
    </source>
</evidence>
<dbReference type="Proteomes" id="UP001596139">
    <property type="component" value="Unassembled WGS sequence"/>
</dbReference>
<reference evidence="4" key="1">
    <citation type="journal article" date="2019" name="Int. J. Syst. Evol. Microbiol.">
        <title>The Global Catalogue of Microorganisms (GCM) 10K type strain sequencing project: providing services to taxonomists for standard genome sequencing and annotation.</title>
        <authorList>
            <consortium name="The Broad Institute Genomics Platform"/>
            <consortium name="The Broad Institute Genome Sequencing Center for Infectious Disease"/>
            <person name="Wu L."/>
            <person name="Ma J."/>
        </authorList>
    </citation>
    <scope>NUCLEOTIDE SEQUENCE [LARGE SCALE GENOMIC DNA]</scope>
    <source>
        <strain evidence="4">CGMCC 1.15180</strain>
    </source>
</reference>
<feature type="transmembrane region" description="Helical" evidence="2">
    <location>
        <begin position="110"/>
        <end position="129"/>
    </location>
</feature>
<feature type="region of interest" description="Disordered" evidence="1">
    <location>
        <begin position="1"/>
        <end position="35"/>
    </location>
</feature>
<organism evidence="3 4">
    <name type="scientific">Streptomyces ochraceiscleroticus</name>
    <dbReference type="NCBI Taxonomy" id="47761"/>
    <lineage>
        <taxon>Bacteria</taxon>
        <taxon>Bacillati</taxon>
        <taxon>Actinomycetota</taxon>
        <taxon>Actinomycetes</taxon>
        <taxon>Kitasatosporales</taxon>
        <taxon>Streptomycetaceae</taxon>
        <taxon>Streptomyces</taxon>
    </lineage>
</organism>